<gene>
    <name evidence="6" type="primary">ycf1</name>
    <name evidence="4" type="synonym">TIC214</name>
</gene>
<comment type="subunit">
    <text evidence="4">Part of the Tic complex.</text>
</comment>
<dbReference type="GO" id="GO:0015031">
    <property type="term" value="P:protein transport"/>
    <property type="evidence" value="ECO:0007669"/>
    <property type="project" value="UniProtKB-KW"/>
</dbReference>
<feature type="transmembrane region" description="Helical" evidence="4">
    <location>
        <begin position="84"/>
        <end position="103"/>
    </location>
</feature>
<evidence type="ECO:0000256" key="1">
    <source>
        <dbReference type="ARBA" id="ARBA00002515"/>
    </source>
</evidence>
<reference evidence="6" key="2">
    <citation type="journal article" name="Front. Plant Sci.">
        <title>New Insights Into the Plastome Evolution of the Millettioid/Phaseoloid Clade (Papilionoideae, Leguminosae).</title>
        <authorList>
            <person name="Oyebanji O."/>
            <person name="Zhang R."/>
            <person name="Chen S.Y."/>
            <person name="Yi T.S."/>
        </authorList>
    </citation>
    <scope>NUCLEOTIDE SEQUENCE</scope>
</reference>
<comment type="similarity">
    <text evidence="4">Belongs to the TIC214 family.</text>
</comment>
<sequence length="1803" mass="217248">MIFQSFILDNLVFLCMKIINSIVVVGLYYGFLTTFSIGPSYLFLLRARLVEEGTEKKISATTGFITGQLIMFLSIYYTPLHLALGRPHTITVIALPYLLFQFFGNNHKNFLNYGYKNPNSIRNFSIQRIFFQNLIFQLLNPLFLPSSILIRLVNLYLFRCNNKFLFLTSSFVGWIVGHTFLMKSIDFLLLWIHENNSIKSNVLIKSNKYIMSELNHSMVQIFSVFLFVTCLYYLGRIPPPFFTKKLSEIEEKNEIYKKGKIHVERNLQRVRTKQKQKRSNNKDLFPYLFSKKDNNLYKIDEDKNNLGFFQKPLINILFNYKRWNRPFRYIKNNRFENIVKNEIAEFFFHTCQSDGKERIFFTYPPNLSILKKMMETKLHIFTRDIISYEELSNYWSYTNEEKRKKLSNEFINRAKVIDKEFIYLDIFENRIRLCNDETKKKYLTKIYDPFLNGPFRGRIQNGFSPSIQHDKTYKKNNILINKIYGILLSNNIYQNINYSEFEEEISTFDRKSLVTTFFFFNLMSQFSKKSLSSLSFEELYLFPEHEQIKKDSEDEEEKKLIIKILFDAIRTDLNETTIVNPNRIQWIRINENEISKKVPRWSYKFIDELELLEGKRVAYNYEIRSRKAKHVVILPNKSKFFKKDNTYNDIGNTKNTKNKKNQLALIRYSQQSDFKRDIIKGSIRAQRRKTVTWKFFQKSVHSPLFFDKIKKPLFFYFDSFKSIIKSIKMKIFFMLKNWMRKKTEFKISYYTVQKEKESSKKEEEKKKATEQKKRIEIAEAWDSVLFAQVIRGVLLITQSILRKYIILPSLIIIKNIVRILLFQFPEWSEDFRDWKREIYIKCTYNGVPFSEREFPPKWLTDGIQIKILFPFRLKPWHKSKLRFNENKKDPMKRKNFSFLTIWGMEVDLPFSSSTKNGFSFFDPIFLELKKKMKQFQFFFFIGLKILREKLKLFLNIFKEKAKWIIKSIQFLTQKITKFSKIFFIKFQFKKIDELSESKKDSTISKNSGIISEATIPIQSKNLANCSLKKKKIKDMNAKRKAVRKKLEKMKKEEKKIGLVISETKINYNKTTYDSKRIELKKKKWQILQTRINLRLTRKSHSFFKFLIKSIYVDIFLYIICIPRINTQLFLESTKKNLNKSIYNNEANAERTHKTNQSLIRFISIIHKYFNTRNMNSQNSCDVSFLSQAYVFFKLLQTQIININLYKLRSIFQYHGNFFFLKNEIKNSFFGVQGIFHSKLKQKNPSNLVINQWTNWLRDNYYQYYLSESRWSRLVPQKWRKKIIECRVAKHKDLTKWDSYEKSLLIIYKEQQVYALKKKKMKKQYTYDLLSYNFINYADKKDSYIYGFRPFFQANKNQVISSNYNTHKKEFFDILDLIGNIFIKNSIVEDGIKDMEKNMDRKYFDWMGIHREILNRSKSNPEFWFFSKFLIFYNAYRSNPWVIPIKLLFFNFYVNQNVSENQKNITRNKKIIDIFRPLKKTKYLELELETRNGAQAKYVDRINLELSLSNQAKDIEIDYVGWGSEKNGKGINKKKDNMEDELHFLRRNFLTLHLNWKNFLGQRIFKNVQVYCLLIRLKNLREITIASIERGELGLDIMMIQNEKNLTLPGLRKKKKKKFMKKEIFVIEPVRLSRKNNKQFFMYQTLALSLIDKNKRKNLKKYSEKSAINKKNLDKYIIRTRDQKITEKKEKKNYDLLVPETILSARRRRELRIINCLNPSNRNSMDRNTIVYNENKVPNCFLILTKKRKYFEKEKKKRMNLKIFLWPNYRLEDLACINRYWFNTHNGSRFSIVRIHMYPRFKIR</sequence>
<dbReference type="Pfam" id="PF05758">
    <property type="entry name" value="Ycf1"/>
    <property type="match status" value="1"/>
</dbReference>
<dbReference type="GO" id="GO:0009706">
    <property type="term" value="C:chloroplast inner membrane"/>
    <property type="evidence" value="ECO:0007669"/>
    <property type="project" value="UniProtKB-SubCell"/>
</dbReference>
<keyword evidence="4" id="KW-0812">Transmembrane</keyword>
<keyword evidence="4 6" id="KW-0150">Chloroplast</keyword>
<evidence type="ECO:0000256" key="4">
    <source>
        <dbReference type="RuleBase" id="RU364085"/>
    </source>
</evidence>
<evidence type="ECO:0000313" key="6">
    <source>
        <dbReference type="EMBL" id="QRI60148.1"/>
    </source>
</evidence>
<accession>A0A890W2F6</accession>
<evidence type="ECO:0000256" key="2">
    <source>
        <dbReference type="ARBA" id="ARBA00004478"/>
    </source>
</evidence>
<keyword evidence="5" id="KW-0175">Coiled coil</keyword>
<keyword evidence="4" id="KW-0813">Transport</keyword>
<keyword evidence="4" id="KW-0653">Protein transport</keyword>
<proteinExistence type="inferred from homology"/>
<evidence type="ECO:0000256" key="5">
    <source>
        <dbReference type="SAM" id="Coils"/>
    </source>
</evidence>
<keyword evidence="4" id="KW-1133">Transmembrane helix</keyword>
<feature type="transmembrane region" description="Helical" evidence="4">
    <location>
        <begin position="12"/>
        <end position="38"/>
    </location>
</feature>
<feature type="transmembrane region" description="Helical" evidence="4">
    <location>
        <begin position="58"/>
        <end position="77"/>
    </location>
</feature>
<keyword evidence="4" id="KW-0472">Membrane</keyword>
<protein>
    <recommendedName>
        <fullName evidence="4">Protein TIC 214</fullName>
    </recommendedName>
    <alternativeName>
        <fullName evidence="4">Translocon at the inner envelope membrane of chloroplasts 214</fullName>
    </alternativeName>
</protein>
<geneLocation type="chloroplast" evidence="6"/>
<organism evidence="6">
    <name type="scientific">Dunbaria nivea</name>
    <dbReference type="NCBI Taxonomy" id="2810187"/>
    <lineage>
        <taxon>Eukaryota</taxon>
        <taxon>Viridiplantae</taxon>
        <taxon>Streptophyta</taxon>
        <taxon>Embryophyta</taxon>
        <taxon>Tracheophyta</taxon>
        <taxon>Spermatophyta</taxon>
        <taxon>Magnoliopsida</taxon>
        <taxon>eudicotyledons</taxon>
        <taxon>Gunneridae</taxon>
        <taxon>Pentapetalae</taxon>
        <taxon>rosids</taxon>
        <taxon>fabids</taxon>
        <taxon>Fabales</taxon>
        <taxon>Fabaceae</taxon>
        <taxon>Papilionoideae</taxon>
        <taxon>50 kb inversion clade</taxon>
        <taxon>NPAAA clade</taxon>
        <taxon>indigoferoid/millettioid clade</taxon>
        <taxon>Phaseoleae</taxon>
        <taxon>Dunbaria</taxon>
    </lineage>
</organism>
<dbReference type="PANTHER" id="PTHR33163:SF40">
    <property type="entry name" value="PROTEIN TIC 214"/>
    <property type="match status" value="1"/>
</dbReference>
<dbReference type="EMBL" id="MN966627">
    <property type="protein sequence ID" value="QRI60148.1"/>
    <property type="molecule type" value="Genomic_DNA"/>
</dbReference>
<dbReference type="InterPro" id="IPR008896">
    <property type="entry name" value="TIC214"/>
</dbReference>
<feature type="transmembrane region" description="Helical" evidence="4">
    <location>
        <begin position="217"/>
        <end position="235"/>
    </location>
</feature>
<feature type="coiled-coil region" evidence="5">
    <location>
        <begin position="751"/>
        <end position="778"/>
    </location>
</feature>
<comment type="function">
    <text evidence="1 4">Involved in protein precursor import into chloroplasts. May be part of an intermediate translocation complex acting as a protein-conducting channel at the inner envelope.</text>
</comment>
<name>A0A890W2F6_9FABA</name>
<keyword evidence="3 4" id="KW-1001">Plastid inner membrane</keyword>
<reference evidence="6" key="1">
    <citation type="submission" date="2020-01" db="EMBL/GenBank/DDBJ databases">
        <authorList>
            <person name="Oyebanji O.O."/>
            <person name="Zhang R."/>
            <person name="Chen S.-Y."/>
            <person name="Yi T.-S."/>
        </authorList>
    </citation>
    <scope>NUCLEOTIDE SEQUENCE</scope>
</reference>
<feature type="transmembrane region" description="Helical" evidence="4">
    <location>
        <begin position="164"/>
        <end position="181"/>
    </location>
</feature>
<comment type="subcellular location">
    <subcellularLocation>
        <location evidence="2">Plastid</location>
        <location evidence="2">Chloroplast inner membrane</location>
        <topology evidence="2">Multi-pass membrane protein</topology>
    </subcellularLocation>
</comment>
<keyword evidence="4 6" id="KW-0934">Plastid</keyword>
<evidence type="ECO:0000256" key="3">
    <source>
        <dbReference type="ARBA" id="ARBA00022780"/>
    </source>
</evidence>
<dbReference type="PANTHER" id="PTHR33163">
    <property type="entry name" value="PROTEIN TIC 214-RELATED"/>
    <property type="match status" value="1"/>
</dbReference>
<feature type="transmembrane region" description="Helical" evidence="4">
    <location>
        <begin position="134"/>
        <end position="157"/>
    </location>
</feature>
<dbReference type="GeneID" id="67264717"/>
<dbReference type="RefSeq" id="YP_010162439.1">
    <property type="nucleotide sequence ID" value="NC_057448.1"/>
</dbReference>